<dbReference type="STRING" id="930991.A0A0D0CMK8"/>
<sequence>MSATKCATLAFVHVIFKGLQEDLKEHLANLPDSIPTHICEALVKAHQKLSDYFYKFDDLSLYVWAAILDPHINYTAIWNEASDDADQQDHLRRCLDRLHAHFKLGYVLLETQAVSLPPPTPGPIMIPRLSESPWKDFALQMKWSLNKSPSSELDEYLRMPQEPWEGCDPVTWWAAHWAQFPTLAMLAHDVLTVPGCSVTVERVFSGGRDTISLRRASLKPGTIRMLMLLKQWL</sequence>
<dbReference type="Pfam" id="PF05699">
    <property type="entry name" value="Dimer_Tnp_hAT"/>
    <property type="match status" value="1"/>
</dbReference>
<evidence type="ECO:0000256" key="1">
    <source>
        <dbReference type="ARBA" id="ARBA00004123"/>
    </source>
</evidence>
<evidence type="ECO:0000259" key="6">
    <source>
        <dbReference type="Pfam" id="PF05699"/>
    </source>
</evidence>
<evidence type="ECO:0000313" key="8">
    <source>
        <dbReference type="Proteomes" id="UP000054538"/>
    </source>
</evidence>
<evidence type="ECO:0000313" key="7">
    <source>
        <dbReference type="EMBL" id="KIK76513.1"/>
    </source>
</evidence>
<protein>
    <submittedName>
        <fullName evidence="7">Unplaced genomic scaffold scaffold_2623, whole genome shotgun sequence</fullName>
    </submittedName>
</protein>
<comment type="subcellular location">
    <subcellularLocation>
        <location evidence="1">Nucleus</location>
    </subcellularLocation>
</comment>
<evidence type="ECO:0000256" key="3">
    <source>
        <dbReference type="ARBA" id="ARBA00022771"/>
    </source>
</evidence>
<proteinExistence type="predicted"/>
<dbReference type="GO" id="GO:0046983">
    <property type="term" value="F:protein dimerization activity"/>
    <property type="evidence" value="ECO:0007669"/>
    <property type="project" value="InterPro"/>
</dbReference>
<feature type="domain" description="HAT C-terminal dimerisation" evidence="6">
    <location>
        <begin position="152"/>
        <end position="233"/>
    </location>
</feature>
<dbReference type="PANTHER" id="PTHR46481">
    <property type="entry name" value="ZINC FINGER BED DOMAIN-CONTAINING PROTEIN 4"/>
    <property type="match status" value="1"/>
</dbReference>
<keyword evidence="5" id="KW-0539">Nucleus</keyword>
<organism evidence="7 8">
    <name type="scientific">Paxillus rubicundulus Ve08.2h10</name>
    <dbReference type="NCBI Taxonomy" id="930991"/>
    <lineage>
        <taxon>Eukaryota</taxon>
        <taxon>Fungi</taxon>
        <taxon>Dikarya</taxon>
        <taxon>Basidiomycota</taxon>
        <taxon>Agaricomycotina</taxon>
        <taxon>Agaricomycetes</taxon>
        <taxon>Agaricomycetidae</taxon>
        <taxon>Boletales</taxon>
        <taxon>Paxilineae</taxon>
        <taxon>Paxillaceae</taxon>
        <taxon>Paxillus</taxon>
    </lineage>
</organism>
<dbReference type="PANTHER" id="PTHR46481:SF10">
    <property type="entry name" value="ZINC FINGER BED DOMAIN-CONTAINING PROTEIN 39"/>
    <property type="match status" value="1"/>
</dbReference>
<accession>A0A0D0CMK8</accession>
<keyword evidence="8" id="KW-1185">Reference proteome</keyword>
<keyword evidence="3" id="KW-0863">Zinc-finger</keyword>
<dbReference type="GO" id="GO:0005634">
    <property type="term" value="C:nucleus"/>
    <property type="evidence" value="ECO:0007669"/>
    <property type="project" value="UniProtKB-SubCell"/>
</dbReference>
<keyword evidence="2" id="KW-0479">Metal-binding</keyword>
<dbReference type="OrthoDB" id="1607513at2759"/>
<dbReference type="EMBL" id="KN827445">
    <property type="protein sequence ID" value="KIK76513.1"/>
    <property type="molecule type" value="Genomic_DNA"/>
</dbReference>
<reference evidence="7 8" key="1">
    <citation type="submission" date="2014-04" db="EMBL/GenBank/DDBJ databases">
        <authorList>
            <consortium name="DOE Joint Genome Institute"/>
            <person name="Kuo A."/>
            <person name="Kohler A."/>
            <person name="Jargeat P."/>
            <person name="Nagy L.G."/>
            <person name="Floudas D."/>
            <person name="Copeland A."/>
            <person name="Barry K.W."/>
            <person name="Cichocki N."/>
            <person name="Veneault-Fourrey C."/>
            <person name="LaButti K."/>
            <person name="Lindquist E.A."/>
            <person name="Lipzen A."/>
            <person name="Lundell T."/>
            <person name="Morin E."/>
            <person name="Murat C."/>
            <person name="Sun H."/>
            <person name="Tunlid A."/>
            <person name="Henrissat B."/>
            <person name="Grigoriev I.V."/>
            <person name="Hibbett D.S."/>
            <person name="Martin F."/>
            <person name="Nordberg H.P."/>
            <person name="Cantor M.N."/>
            <person name="Hua S.X."/>
        </authorList>
    </citation>
    <scope>NUCLEOTIDE SEQUENCE [LARGE SCALE GENOMIC DNA]</scope>
    <source>
        <strain evidence="7 8">Ve08.2h10</strain>
    </source>
</reference>
<name>A0A0D0CMK8_9AGAM</name>
<dbReference type="SUPFAM" id="SSF53098">
    <property type="entry name" value="Ribonuclease H-like"/>
    <property type="match status" value="1"/>
</dbReference>
<dbReference type="HOGENOM" id="CLU_009123_4_6_1"/>
<evidence type="ECO:0000256" key="5">
    <source>
        <dbReference type="ARBA" id="ARBA00023242"/>
    </source>
</evidence>
<reference evidence="8" key="2">
    <citation type="submission" date="2015-01" db="EMBL/GenBank/DDBJ databases">
        <title>Evolutionary Origins and Diversification of the Mycorrhizal Mutualists.</title>
        <authorList>
            <consortium name="DOE Joint Genome Institute"/>
            <consortium name="Mycorrhizal Genomics Consortium"/>
            <person name="Kohler A."/>
            <person name="Kuo A."/>
            <person name="Nagy L.G."/>
            <person name="Floudas D."/>
            <person name="Copeland A."/>
            <person name="Barry K.W."/>
            <person name="Cichocki N."/>
            <person name="Veneault-Fourrey C."/>
            <person name="LaButti K."/>
            <person name="Lindquist E.A."/>
            <person name="Lipzen A."/>
            <person name="Lundell T."/>
            <person name="Morin E."/>
            <person name="Murat C."/>
            <person name="Riley R."/>
            <person name="Ohm R."/>
            <person name="Sun H."/>
            <person name="Tunlid A."/>
            <person name="Henrissat B."/>
            <person name="Grigoriev I.V."/>
            <person name="Hibbett D.S."/>
            <person name="Martin F."/>
        </authorList>
    </citation>
    <scope>NUCLEOTIDE SEQUENCE [LARGE SCALE GENOMIC DNA]</scope>
    <source>
        <strain evidence="8">Ve08.2h10</strain>
    </source>
</reference>
<dbReference type="InterPro" id="IPR012337">
    <property type="entry name" value="RNaseH-like_sf"/>
</dbReference>
<dbReference type="AlphaFoldDB" id="A0A0D0CMK8"/>
<gene>
    <name evidence="7" type="ORF">PAXRUDRAFT_18158</name>
</gene>
<evidence type="ECO:0000256" key="2">
    <source>
        <dbReference type="ARBA" id="ARBA00022723"/>
    </source>
</evidence>
<evidence type="ECO:0000256" key="4">
    <source>
        <dbReference type="ARBA" id="ARBA00022833"/>
    </source>
</evidence>
<dbReference type="InParanoid" id="A0A0D0CMK8"/>
<dbReference type="GO" id="GO:0008270">
    <property type="term" value="F:zinc ion binding"/>
    <property type="evidence" value="ECO:0007669"/>
    <property type="project" value="UniProtKB-KW"/>
</dbReference>
<dbReference type="Proteomes" id="UP000054538">
    <property type="component" value="Unassembled WGS sequence"/>
</dbReference>
<dbReference type="InterPro" id="IPR052035">
    <property type="entry name" value="ZnF_BED_domain_contain"/>
</dbReference>
<dbReference type="InterPro" id="IPR008906">
    <property type="entry name" value="HATC_C_dom"/>
</dbReference>
<keyword evidence="4" id="KW-0862">Zinc</keyword>